<dbReference type="SMART" id="SM00860">
    <property type="entry name" value="SMI1_KNR4"/>
    <property type="match status" value="1"/>
</dbReference>
<dbReference type="SUPFAM" id="SSF160631">
    <property type="entry name" value="SMI1/KNR4-like"/>
    <property type="match status" value="1"/>
</dbReference>
<proteinExistence type="predicted"/>
<dbReference type="KEGG" id="ble:BleG1_0827"/>
<dbReference type="AlphaFoldDB" id="A0A060LTV2"/>
<dbReference type="OrthoDB" id="2916106at2"/>
<dbReference type="RefSeq" id="WP_038477502.1">
    <property type="nucleotide sequence ID" value="NZ_CP003923.1"/>
</dbReference>
<dbReference type="EMBL" id="CP003923">
    <property type="protein sequence ID" value="AIC93435.1"/>
    <property type="molecule type" value="Genomic_DNA"/>
</dbReference>
<dbReference type="HOGENOM" id="CLU_1727693_0_0_9"/>
<feature type="domain" description="Knr4/Smi1-like" evidence="1">
    <location>
        <begin position="23"/>
        <end position="144"/>
    </location>
</feature>
<keyword evidence="3" id="KW-1185">Reference proteome</keyword>
<accession>A0A060LTV2</accession>
<dbReference type="STRING" id="1246626.BleG1_0827"/>
<sequence length="151" mass="17771">MNKKLTKQLDRIVGSENYELNEGATIEQIHAWEECHKLSLPETYKELLLTGNGGDLDGLILAELYDEHKAYNPEKDLYIEPVIKTMYAEVTKDKHLIILAMESFGDLYFLHVDNEFVYHWSHETNKVKKRWKGIEGFLKTYLDEDEVKLFF</sequence>
<dbReference type="InterPro" id="IPR037883">
    <property type="entry name" value="Knr4/Smi1-like_sf"/>
</dbReference>
<evidence type="ECO:0000313" key="3">
    <source>
        <dbReference type="Proteomes" id="UP000027142"/>
    </source>
</evidence>
<dbReference type="Pfam" id="PF09346">
    <property type="entry name" value="SMI1_KNR4"/>
    <property type="match status" value="1"/>
</dbReference>
<reference evidence="2 3" key="1">
    <citation type="journal article" date="2014" name="Gene">
        <title>A comparative genomic analysis of the alkalitolerant soil bacterium Bacillus lehensis G1.</title>
        <authorList>
            <person name="Noor Y.M."/>
            <person name="Samsulrizal N.H."/>
            <person name="Jema'on N.A."/>
            <person name="Low K.O."/>
            <person name="Ramli A.N."/>
            <person name="Alias N.I."/>
            <person name="Damis S.I."/>
            <person name="Fuzi S.F."/>
            <person name="Isa M.N."/>
            <person name="Murad A.M."/>
            <person name="Raih M.F."/>
            <person name="Bakar F.D."/>
            <person name="Najimudin N."/>
            <person name="Mahadi N.M."/>
            <person name="Illias R.M."/>
        </authorList>
    </citation>
    <scope>NUCLEOTIDE SEQUENCE [LARGE SCALE GENOMIC DNA]</scope>
    <source>
        <strain evidence="2 3">G1</strain>
    </source>
</reference>
<dbReference type="Gene3D" id="3.40.1580.10">
    <property type="entry name" value="SMI1/KNR4-like"/>
    <property type="match status" value="1"/>
</dbReference>
<dbReference type="Proteomes" id="UP000027142">
    <property type="component" value="Chromosome"/>
</dbReference>
<evidence type="ECO:0000259" key="1">
    <source>
        <dbReference type="SMART" id="SM00860"/>
    </source>
</evidence>
<protein>
    <recommendedName>
        <fullName evidence="1">Knr4/Smi1-like domain-containing protein</fullName>
    </recommendedName>
</protein>
<evidence type="ECO:0000313" key="2">
    <source>
        <dbReference type="EMBL" id="AIC93435.1"/>
    </source>
</evidence>
<name>A0A060LTV2_9BACI</name>
<dbReference type="PATRIC" id="fig|1246626.3.peg.828"/>
<dbReference type="InterPro" id="IPR018958">
    <property type="entry name" value="Knr4/Smi1-like_dom"/>
</dbReference>
<gene>
    <name evidence="2" type="ORF">BleG1_0827</name>
</gene>
<organism evidence="2 3">
    <name type="scientific">Shouchella lehensis G1</name>
    <dbReference type="NCBI Taxonomy" id="1246626"/>
    <lineage>
        <taxon>Bacteria</taxon>
        <taxon>Bacillati</taxon>
        <taxon>Bacillota</taxon>
        <taxon>Bacilli</taxon>
        <taxon>Bacillales</taxon>
        <taxon>Bacillaceae</taxon>
        <taxon>Shouchella</taxon>
    </lineage>
</organism>